<dbReference type="Proteomes" id="UP000661112">
    <property type="component" value="Unassembled WGS sequence"/>
</dbReference>
<dbReference type="EMBL" id="JACJSG010000043">
    <property type="protein sequence ID" value="MBD2504001.1"/>
    <property type="molecule type" value="Genomic_DNA"/>
</dbReference>
<proteinExistence type="predicted"/>
<dbReference type="RefSeq" id="WP_190477339.1">
    <property type="nucleotide sequence ID" value="NZ_JACJSG010000043.1"/>
</dbReference>
<protein>
    <submittedName>
        <fullName evidence="1">KGK family protein</fullName>
    </submittedName>
</protein>
<name>A0ABR8DAN3_9NOST</name>
<organism evidence="1 2">
    <name type="scientific">Anabaena azotica FACHB-119</name>
    <dbReference type="NCBI Taxonomy" id="947527"/>
    <lineage>
        <taxon>Bacteria</taxon>
        <taxon>Bacillati</taxon>
        <taxon>Cyanobacteriota</taxon>
        <taxon>Cyanophyceae</taxon>
        <taxon>Nostocales</taxon>
        <taxon>Nostocaceae</taxon>
        <taxon>Anabaena</taxon>
        <taxon>Anabaena azotica</taxon>
    </lineage>
</organism>
<comment type="caution">
    <text evidence="1">The sequence shown here is derived from an EMBL/GenBank/DDBJ whole genome shotgun (WGS) entry which is preliminary data.</text>
</comment>
<sequence>MKNQFIPLDCGEDVVLLDKDTFTVTRLREVILRQIISKWRQEICVNKTSFTNGSVGSLFHSISTGDSLIPFNEIRLNAVKECQLLKVGGKGWQKGKLNIRLFIYPNSDKINHLNLEFYPDKSIETVSHKDDTHQNIR</sequence>
<gene>
    <name evidence="1" type="ORF">H6G83_25900</name>
</gene>
<keyword evidence="2" id="KW-1185">Reference proteome</keyword>
<evidence type="ECO:0000313" key="1">
    <source>
        <dbReference type="EMBL" id="MBD2504001.1"/>
    </source>
</evidence>
<dbReference type="Pfam" id="PF08872">
    <property type="entry name" value="KGK"/>
    <property type="match status" value="1"/>
</dbReference>
<reference evidence="1 2" key="1">
    <citation type="journal article" date="2020" name="ISME J.">
        <title>Comparative genomics reveals insights into cyanobacterial evolution and habitat adaptation.</title>
        <authorList>
            <person name="Chen M.Y."/>
            <person name="Teng W.K."/>
            <person name="Zhao L."/>
            <person name="Hu C.X."/>
            <person name="Zhou Y.K."/>
            <person name="Han B.P."/>
            <person name="Song L.R."/>
            <person name="Shu W.S."/>
        </authorList>
    </citation>
    <scope>NUCLEOTIDE SEQUENCE [LARGE SCALE GENOMIC DNA]</scope>
    <source>
        <strain evidence="1 2">FACHB-119</strain>
    </source>
</reference>
<dbReference type="InterPro" id="IPR014971">
    <property type="entry name" value="KGK"/>
</dbReference>
<evidence type="ECO:0000313" key="2">
    <source>
        <dbReference type="Proteomes" id="UP000661112"/>
    </source>
</evidence>
<accession>A0ABR8DAN3</accession>